<proteinExistence type="predicted"/>
<sequence>MRWYRTVRRSPWSERQPSAVSNAPSSAVMCGLNITKMRPPKSSSTKAMMRLGTPIILAAMPTQPLRCASNVSFRSCATARSSSVFSAAADGWLKNGMDVIISRCM</sequence>
<evidence type="ECO:0000256" key="1">
    <source>
        <dbReference type="SAM" id="MobiDB-lite"/>
    </source>
</evidence>
<evidence type="ECO:0000313" key="2">
    <source>
        <dbReference type="EMBL" id="BAF39198.1"/>
    </source>
</evidence>
<dbReference type="KEGG" id="bad:BAD_0417"/>
<dbReference type="HOGENOM" id="CLU_2231287_0_0_11"/>
<accession>A1A0G5</accession>
<keyword evidence="3" id="KW-1185">Reference proteome</keyword>
<protein>
    <submittedName>
        <fullName evidence="2">Two component system response regulatory protein</fullName>
    </submittedName>
</protein>
<dbReference type="AlphaFoldDB" id="A1A0G5"/>
<dbReference type="Proteomes" id="UP000008702">
    <property type="component" value="Chromosome"/>
</dbReference>
<reference evidence="2 3" key="1">
    <citation type="submission" date="2006-12" db="EMBL/GenBank/DDBJ databases">
        <title>Bifidobacterium adolescentis complete genome sequence.</title>
        <authorList>
            <person name="Suzuki T."/>
            <person name="Tsuda Y."/>
            <person name="Kanou N."/>
            <person name="Inoue T."/>
            <person name="Kumazaki K."/>
            <person name="Nagano S."/>
            <person name="Hirai S."/>
            <person name="Tanaka K."/>
            <person name="Watanabe K."/>
        </authorList>
    </citation>
    <scope>NUCLEOTIDE SEQUENCE [LARGE SCALE GENOMIC DNA]</scope>
    <source>
        <strain evidence="3">ATCC 15703 / DSM 20083 / NCTC 11814 / E194a</strain>
    </source>
</reference>
<evidence type="ECO:0000313" key="3">
    <source>
        <dbReference type="Proteomes" id="UP000008702"/>
    </source>
</evidence>
<organism evidence="2 3">
    <name type="scientific">Bifidobacterium adolescentis (strain ATCC 15703 / DSM 20083 / NCTC 11814 / E194a)</name>
    <dbReference type="NCBI Taxonomy" id="367928"/>
    <lineage>
        <taxon>Bacteria</taxon>
        <taxon>Bacillati</taxon>
        <taxon>Actinomycetota</taxon>
        <taxon>Actinomycetes</taxon>
        <taxon>Bifidobacteriales</taxon>
        <taxon>Bifidobacteriaceae</taxon>
        <taxon>Bifidobacterium</taxon>
    </lineage>
</organism>
<dbReference type="EMBL" id="AP009256">
    <property type="protein sequence ID" value="BAF39198.1"/>
    <property type="molecule type" value="Genomic_DNA"/>
</dbReference>
<name>A1A0G5_BIFAA</name>
<feature type="region of interest" description="Disordered" evidence="1">
    <location>
        <begin position="1"/>
        <end position="22"/>
    </location>
</feature>
<gene>
    <name evidence="2" type="primary">cpxR</name>
    <name evidence="2" type="ordered locus">BAD_0417</name>
</gene>
<dbReference type="STRING" id="367928.BAD_0417"/>